<sequence>RRRCDAPDQPHRPAHPRAGWNPSGHLPPQLDRADCCALCLQLLLQPDHHPHPLRRLRRRAHLHAAPLRRRHRRHRSRRLPLRCCDQGLPITAPADLGCRRG</sequence>
<dbReference type="AlphaFoldDB" id="A0A0G4NQ70"/>
<evidence type="ECO:0000256" key="1">
    <source>
        <dbReference type="SAM" id="MobiDB-lite"/>
    </source>
</evidence>
<feature type="region of interest" description="Disordered" evidence="1">
    <location>
        <begin position="1"/>
        <end position="26"/>
    </location>
</feature>
<dbReference type="Proteomes" id="UP000045706">
    <property type="component" value="Unassembled WGS sequence"/>
</dbReference>
<feature type="non-terminal residue" evidence="2">
    <location>
        <position position="101"/>
    </location>
</feature>
<accession>A0A0G4NQ70</accession>
<feature type="compositionally biased region" description="Basic and acidic residues" evidence="1">
    <location>
        <begin position="1"/>
        <end position="11"/>
    </location>
</feature>
<proteinExistence type="predicted"/>
<reference evidence="3" key="1">
    <citation type="submission" date="2015-05" db="EMBL/GenBank/DDBJ databases">
        <authorList>
            <person name="Fogelqvist Johan"/>
        </authorList>
    </citation>
    <scope>NUCLEOTIDE SEQUENCE [LARGE SCALE GENOMIC DNA]</scope>
</reference>
<dbReference type="EMBL" id="CVQI01037670">
    <property type="protein sequence ID" value="CRK48569.1"/>
    <property type="molecule type" value="Genomic_DNA"/>
</dbReference>
<evidence type="ECO:0000313" key="3">
    <source>
        <dbReference type="Proteomes" id="UP000045706"/>
    </source>
</evidence>
<protein>
    <submittedName>
        <fullName evidence="2">Uncharacterized protein</fullName>
    </submittedName>
</protein>
<organism evidence="2 3">
    <name type="scientific">Verticillium longisporum</name>
    <name type="common">Verticillium dahliae var. longisporum</name>
    <dbReference type="NCBI Taxonomy" id="100787"/>
    <lineage>
        <taxon>Eukaryota</taxon>
        <taxon>Fungi</taxon>
        <taxon>Dikarya</taxon>
        <taxon>Ascomycota</taxon>
        <taxon>Pezizomycotina</taxon>
        <taxon>Sordariomycetes</taxon>
        <taxon>Hypocreomycetidae</taxon>
        <taxon>Glomerellales</taxon>
        <taxon>Plectosphaerellaceae</taxon>
        <taxon>Verticillium</taxon>
    </lineage>
</organism>
<gene>
    <name evidence="2" type="ORF">BN1723_020592</name>
</gene>
<feature type="non-terminal residue" evidence="2">
    <location>
        <position position="1"/>
    </location>
</feature>
<name>A0A0G4NQ70_VERLO</name>
<evidence type="ECO:0000313" key="2">
    <source>
        <dbReference type="EMBL" id="CRK48569.1"/>
    </source>
</evidence>